<feature type="region of interest" description="Disordered" evidence="1">
    <location>
        <begin position="87"/>
        <end position="106"/>
    </location>
</feature>
<evidence type="ECO:0000256" key="1">
    <source>
        <dbReference type="SAM" id="MobiDB-lite"/>
    </source>
</evidence>
<feature type="region of interest" description="Disordered" evidence="1">
    <location>
        <begin position="275"/>
        <end position="327"/>
    </location>
</feature>
<feature type="compositionally biased region" description="Low complexity" evidence="1">
    <location>
        <begin position="283"/>
        <end position="301"/>
    </location>
</feature>
<accession>R7SGC5</accession>
<dbReference type="Proteomes" id="UP000053630">
    <property type="component" value="Unassembled WGS sequence"/>
</dbReference>
<feature type="region of interest" description="Disordered" evidence="1">
    <location>
        <begin position="193"/>
        <end position="258"/>
    </location>
</feature>
<dbReference type="KEGG" id="fme:FOMMEDRAFT_24209"/>
<sequence length="463" mass="48999">MCNAHFQHYFDDTSASISSGSSYPARVDVSTQQQQQNSRGQLTMPPHHDASTGTHGHDSSVPSLSPVSASGWSYPLDAQSDLQMYSPTSSASYSGFHSPIDSNPRPYALAGALQQQQNQQQQQQSNAAYPESSQRSTELARGGHGHGHGQAPSPYFPEAQQRWGYAPGHAHAAHDFAQDAAAAAALSMSRGPIMDHPQVQAPSASDDVSHSNHGHARIPPAFATGNVPGDGGRVSMSAGPGPGPGAAGDQRAQSATRQLHQGVSLNGRAFPQLQHNHHHRDMSSQQSQQQQQWLPQGHSQQLGDANAPFLQMPTPRSVNAPQQTGMRNFFPYDSRGAGGMIEYDMESDDFDHEEFDDGFEEDDGPGSAGHNLHFGIPPPASPTPELQFPQHVSGTPSDLMRTNFMLYGADPANWPMDSLGGLAGGSGMNSLMEAGGGPGSVHPGSASPRSMGGSSKGKKVPNM</sequence>
<evidence type="ECO:0000313" key="3">
    <source>
        <dbReference type="Proteomes" id="UP000053630"/>
    </source>
</evidence>
<feature type="region of interest" description="Disordered" evidence="1">
    <location>
        <begin position="111"/>
        <end position="160"/>
    </location>
</feature>
<keyword evidence="3" id="KW-1185">Reference proteome</keyword>
<name>R7SGC5_FOMME</name>
<evidence type="ECO:0000313" key="2">
    <source>
        <dbReference type="EMBL" id="EJC97751.1"/>
    </source>
</evidence>
<feature type="compositionally biased region" description="Polar residues" evidence="1">
    <location>
        <begin position="125"/>
        <end position="137"/>
    </location>
</feature>
<feature type="non-terminal residue" evidence="2">
    <location>
        <position position="463"/>
    </location>
</feature>
<protein>
    <submittedName>
        <fullName evidence="2">Uncharacterized protein</fullName>
    </submittedName>
</protein>
<feature type="compositionally biased region" description="Basic and acidic residues" evidence="1">
    <location>
        <begin position="46"/>
        <end position="58"/>
    </location>
</feature>
<organism evidence="2 3">
    <name type="scientific">Fomitiporia mediterranea (strain MF3/22)</name>
    <name type="common">Grapevine white-rot fungus</name>
    <dbReference type="NCBI Taxonomy" id="694068"/>
    <lineage>
        <taxon>Eukaryota</taxon>
        <taxon>Fungi</taxon>
        <taxon>Dikarya</taxon>
        <taxon>Basidiomycota</taxon>
        <taxon>Agaricomycotina</taxon>
        <taxon>Agaricomycetes</taxon>
        <taxon>Hymenochaetales</taxon>
        <taxon>Hymenochaetaceae</taxon>
        <taxon>Fomitiporia</taxon>
    </lineage>
</organism>
<feature type="compositionally biased region" description="Low complexity" evidence="1">
    <location>
        <begin position="114"/>
        <end position="124"/>
    </location>
</feature>
<feature type="region of interest" description="Disordered" evidence="1">
    <location>
        <begin position="20"/>
        <end position="67"/>
    </location>
</feature>
<gene>
    <name evidence="2" type="ORF">FOMMEDRAFT_24209</name>
</gene>
<dbReference type="GeneID" id="18678433"/>
<feature type="compositionally biased region" description="Polar residues" evidence="1">
    <location>
        <begin position="314"/>
        <end position="326"/>
    </location>
</feature>
<dbReference type="EMBL" id="JH717985">
    <property type="protein sequence ID" value="EJC97751.1"/>
    <property type="molecule type" value="Genomic_DNA"/>
</dbReference>
<reference evidence="3" key="1">
    <citation type="journal article" date="2012" name="Science">
        <title>The Paleozoic origin of enzymatic lignin decomposition reconstructed from 31 fungal genomes.</title>
        <authorList>
            <person name="Floudas D."/>
            <person name="Binder M."/>
            <person name="Riley R."/>
            <person name="Barry K."/>
            <person name="Blanchette R.A."/>
            <person name="Henrissat B."/>
            <person name="Martinez A.T."/>
            <person name="Otillar R."/>
            <person name="Spatafora J.W."/>
            <person name="Yadav J.S."/>
            <person name="Aerts A."/>
            <person name="Benoit I."/>
            <person name="Boyd A."/>
            <person name="Carlson A."/>
            <person name="Copeland A."/>
            <person name="Coutinho P.M."/>
            <person name="de Vries R.P."/>
            <person name="Ferreira P."/>
            <person name="Findley K."/>
            <person name="Foster B."/>
            <person name="Gaskell J."/>
            <person name="Glotzer D."/>
            <person name="Gorecki P."/>
            <person name="Heitman J."/>
            <person name="Hesse C."/>
            <person name="Hori C."/>
            <person name="Igarashi K."/>
            <person name="Jurgens J.A."/>
            <person name="Kallen N."/>
            <person name="Kersten P."/>
            <person name="Kohler A."/>
            <person name="Kuees U."/>
            <person name="Kumar T.K.A."/>
            <person name="Kuo A."/>
            <person name="LaButti K."/>
            <person name="Larrondo L.F."/>
            <person name="Lindquist E."/>
            <person name="Ling A."/>
            <person name="Lombard V."/>
            <person name="Lucas S."/>
            <person name="Lundell T."/>
            <person name="Martin R."/>
            <person name="McLaughlin D.J."/>
            <person name="Morgenstern I."/>
            <person name="Morin E."/>
            <person name="Murat C."/>
            <person name="Nagy L.G."/>
            <person name="Nolan M."/>
            <person name="Ohm R.A."/>
            <person name="Patyshakuliyeva A."/>
            <person name="Rokas A."/>
            <person name="Ruiz-Duenas F.J."/>
            <person name="Sabat G."/>
            <person name="Salamov A."/>
            <person name="Samejima M."/>
            <person name="Schmutz J."/>
            <person name="Slot J.C."/>
            <person name="St John F."/>
            <person name="Stenlid J."/>
            <person name="Sun H."/>
            <person name="Sun S."/>
            <person name="Syed K."/>
            <person name="Tsang A."/>
            <person name="Wiebenga A."/>
            <person name="Young D."/>
            <person name="Pisabarro A."/>
            <person name="Eastwood D.C."/>
            <person name="Martin F."/>
            <person name="Cullen D."/>
            <person name="Grigoriev I.V."/>
            <person name="Hibbett D.S."/>
        </authorList>
    </citation>
    <scope>NUCLEOTIDE SEQUENCE [LARGE SCALE GENOMIC DNA]</scope>
    <source>
        <strain evidence="3">MF3/22</strain>
    </source>
</reference>
<proteinExistence type="predicted"/>
<dbReference type="RefSeq" id="XP_007271938.1">
    <property type="nucleotide sequence ID" value="XM_007271876.1"/>
</dbReference>
<dbReference type="AlphaFoldDB" id="R7SGC5"/>
<feature type="region of interest" description="Disordered" evidence="1">
    <location>
        <begin position="425"/>
        <end position="463"/>
    </location>
</feature>
<dbReference type="OrthoDB" id="6077919at2759"/>
<feature type="region of interest" description="Disordered" evidence="1">
    <location>
        <begin position="357"/>
        <end position="395"/>
    </location>
</feature>